<dbReference type="Proteomes" id="UP000243591">
    <property type="component" value="Chromosome"/>
</dbReference>
<dbReference type="KEGG" id="bths:CNY62_12140"/>
<sequence>MKTINETEIRVRYSETDQMAVVYHTNYLVWCEIGRTNLISQLGFDYVQMEEQGFLAPVLDVHLQYKAPLRYGQSAIVKTWIETYDGLRTTYGYEVRVKETGELSLLATTQHAIVTKEKFKPASFRRHFPEWDKVYKKEVE</sequence>
<dbReference type="Pfam" id="PF13279">
    <property type="entry name" value="4HBT_2"/>
    <property type="match status" value="1"/>
</dbReference>
<reference evidence="6" key="2">
    <citation type="submission" date="2018-04" db="EMBL/GenBank/DDBJ databases">
        <authorList>
            <person name="Illikoud N."/>
        </authorList>
    </citation>
    <scope>NUCLEOTIDE SEQUENCE [LARGE SCALE GENOMIC DNA]</scope>
</reference>
<gene>
    <name evidence="4" type="primary">yneP</name>
    <name evidence="4" type="ORF">BTBSAS_80116</name>
    <name evidence="3" type="ORF">CNY62_12140</name>
</gene>
<dbReference type="InterPro" id="IPR050563">
    <property type="entry name" value="4-hydroxybenzoyl-CoA_TE"/>
</dbReference>
<organism evidence="3 5">
    <name type="scientific">Brochothrix thermosphacta</name>
    <name type="common">Microbacterium thermosphactum</name>
    <dbReference type="NCBI Taxonomy" id="2756"/>
    <lineage>
        <taxon>Bacteria</taxon>
        <taxon>Bacillati</taxon>
        <taxon>Bacillota</taxon>
        <taxon>Bacilli</taxon>
        <taxon>Bacillales</taxon>
        <taxon>Listeriaceae</taxon>
        <taxon>Brochothrix</taxon>
    </lineage>
</organism>
<name>A0A1D2KRE0_BROTH</name>
<dbReference type="AlphaFoldDB" id="A0A1D2KRE0"/>
<dbReference type="Proteomes" id="UP000270190">
    <property type="component" value="Unassembled WGS sequence"/>
</dbReference>
<evidence type="ECO:0000313" key="5">
    <source>
        <dbReference type="Proteomes" id="UP000243591"/>
    </source>
</evidence>
<dbReference type="PANTHER" id="PTHR31793:SF27">
    <property type="entry name" value="NOVEL THIOESTERASE SUPERFAMILY DOMAIN AND SAPOSIN A-TYPE DOMAIN CONTAINING PROTEIN (0610012H03RIK)"/>
    <property type="match status" value="1"/>
</dbReference>
<proteinExistence type="inferred from homology"/>
<dbReference type="Gene3D" id="3.10.129.10">
    <property type="entry name" value="Hotdog Thioesterase"/>
    <property type="match status" value="1"/>
</dbReference>
<keyword evidence="2 4" id="KW-0378">Hydrolase</keyword>
<reference evidence="4" key="3">
    <citation type="submission" date="2018-04" db="EMBL/GenBank/DDBJ databases">
        <authorList>
            <person name="Go L.Y."/>
            <person name="Mitchell J.A."/>
        </authorList>
    </citation>
    <scope>NUCLEOTIDE SEQUENCE</scope>
    <source>
        <strain evidence="4">BSAS1 3</strain>
    </source>
</reference>
<accession>A0A1D2KRE0</accession>
<evidence type="ECO:0000313" key="6">
    <source>
        <dbReference type="Proteomes" id="UP000270190"/>
    </source>
</evidence>
<dbReference type="EMBL" id="OUNC01000078">
    <property type="protein sequence ID" value="SPP30776.1"/>
    <property type="molecule type" value="Genomic_DNA"/>
</dbReference>
<dbReference type="EMBL" id="CP023483">
    <property type="protein sequence ID" value="ATF27051.1"/>
    <property type="molecule type" value="Genomic_DNA"/>
</dbReference>
<evidence type="ECO:0000313" key="4">
    <source>
        <dbReference type="EMBL" id="SPP30776.1"/>
    </source>
</evidence>
<dbReference type="RefSeq" id="WP_029090985.1">
    <property type="nucleotide sequence ID" value="NZ_CBCPHX010000001.1"/>
</dbReference>
<dbReference type="GO" id="GO:0047617">
    <property type="term" value="F:fatty acyl-CoA hydrolase activity"/>
    <property type="evidence" value="ECO:0007669"/>
    <property type="project" value="TreeGrafter"/>
</dbReference>
<evidence type="ECO:0000256" key="1">
    <source>
        <dbReference type="ARBA" id="ARBA00005953"/>
    </source>
</evidence>
<evidence type="ECO:0000256" key="2">
    <source>
        <dbReference type="ARBA" id="ARBA00022801"/>
    </source>
</evidence>
<protein>
    <submittedName>
        <fullName evidence="4">Acyl-CoA thioesterase</fullName>
        <ecNumber evidence="4">3.1.2.-</ecNumber>
    </submittedName>
</protein>
<dbReference type="CDD" id="cd00586">
    <property type="entry name" value="4HBT"/>
    <property type="match status" value="1"/>
</dbReference>
<dbReference type="PIRSF" id="PIRSF003230">
    <property type="entry name" value="YbgC"/>
    <property type="match status" value="1"/>
</dbReference>
<comment type="similarity">
    <text evidence="1">Belongs to the 4-hydroxybenzoyl-CoA thioesterase family.</text>
</comment>
<dbReference type="NCBIfam" id="TIGR00051">
    <property type="entry name" value="YbgC/FadM family acyl-CoA thioesterase"/>
    <property type="match status" value="1"/>
</dbReference>
<reference evidence="3 5" key="1">
    <citation type="submission" date="2017-09" db="EMBL/GenBank/DDBJ databases">
        <title>Complete Genome Sequences of Two Strains of the Meat Spoilage Bacterium Brochothrix thermosphacta Isolated from Ground Chicken.</title>
        <authorList>
            <person name="Paoli G.C."/>
            <person name="Wijey C."/>
            <person name="Chen C.-Y."/>
            <person name="Nguyen L."/>
            <person name="Yan X."/>
            <person name="Irwin P.L."/>
        </authorList>
    </citation>
    <scope>NUCLEOTIDE SEQUENCE [LARGE SCALE GENOMIC DNA]</scope>
    <source>
        <strain evidence="3 5">BI</strain>
    </source>
</reference>
<dbReference type="SUPFAM" id="SSF54637">
    <property type="entry name" value="Thioesterase/thiol ester dehydrase-isomerase"/>
    <property type="match status" value="1"/>
</dbReference>
<keyword evidence="5" id="KW-1185">Reference proteome</keyword>
<evidence type="ECO:0000313" key="3">
    <source>
        <dbReference type="EMBL" id="ATF27051.1"/>
    </source>
</evidence>
<dbReference type="STRING" id="2756.BFR44_03935"/>
<dbReference type="InterPro" id="IPR006684">
    <property type="entry name" value="YbgC/YbaW"/>
</dbReference>
<dbReference type="EC" id="3.1.2.-" evidence="4"/>
<dbReference type="GeneID" id="66536173"/>
<dbReference type="PANTHER" id="PTHR31793">
    <property type="entry name" value="4-HYDROXYBENZOYL-COA THIOESTERASE FAMILY MEMBER"/>
    <property type="match status" value="1"/>
</dbReference>
<dbReference type="OrthoDB" id="9800856at2"/>
<dbReference type="InterPro" id="IPR029069">
    <property type="entry name" value="HotDog_dom_sf"/>
</dbReference>